<dbReference type="SUPFAM" id="SSF48150">
    <property type="entry name" value="DNA-glycosylase"/>
    <property type="match status" value="1"/>
</dbReference>
<gene>
    <name evidence="13" type="primary">NTH1</name>
    <name evidence="16" type="ORF">B9Z19DRAFT_1142330</name>
</gene>
<dbReference type="GO" id="GO:0005634">
    <property type="term" value="C:nucleus"/>
    <property type="evidence" value="ECO:0007669"/>
    <property type="project" value="UniProtKB-SubCell"/>
</dbReference>
<feature type="region of interest" description="Disordered" evidence="14">
    <location>
        <begin position="369"/>
        <end position="391"/>
    </location>
</feature>
<evidence type="ECO:0000256" key="14">
    <source>
        <dbReference type="SAM" id="MobiDB-lite"/>
    </source>
</evidence>
<evidence type="ECO:0000256" key="10">
    <source>
        <dbReference type="ARBA" id="ARBA00023239"/>
    </source>
</evidence>
<keyword evidence="10 13" id="KW-0456">Lyase</keyword>
<dbReference type="InterPro" id="IPR004036">
    <property type="entry name" value="Endonuclease-III-like_CS2"/>
</dbReference>
<evidence type="ECO:0000256" key="2">
    <source>
        <dbReference type="ARBA" id="ARBA00022485"/>
    </source>
</evidence>
<keyword evidence="17" id="KW-1185">Reference proteome</keyword>
<keyword evidence="9 13" id="KW-0234">DNA repair</keyword>
<dbReference type="GO" id="GO:0005739">
    <property type="term" value="C:mitochondrion"/>
    <property type="evidence" value="ECO:0007669"/>
    <property type="project" value="UniProtKB-SubCell"/>
</dbReference>
<dbReference type="HAMAP" id="MF_03183">
    <property type="entry name" value="Endonuclease_III_Nth"/>
    <property type="match status" value="1"/>
</dbReference>
<evidence type="ECO:0000313" key="16">
    <source>
        <dbReference type="EMBL" id="PUU78480.1"/>
    </source>
</evidence>
<dbReference type="Proteomes" id="UP000244722">
    <property type="component" value="Unassembled WGS sequence"/>
</dbReference>
<keyword evidence="8" id="KW-0411">Iron-sulfur</keyword>
<keyword evidence="5 13" id="KW-0378">Hydrolase</keyword>
<dbReference type="CDD" id="cd00056">
    <property type="entry name" value="ENDO3c"/>
    <property type="match status" value="1"/>
</dbReference>
<dbReference type="GO" id="GO:0051539">
    <property type="term" value="F:4 iron, 4 sulfur cluster binding"/>
    <property type="evidence" value="ECO:0007669"/>
    <property type="project" value="UniProtKB-KW"/>
</dbReference>
<keyword evidence="6" id="KW-0809">Transit peptide</keyword>
<accession>A0A2T6ZSK7</accession>
<evidence type="ECO:0000256" key="9">
    <source>
        <dbReference type="ARBA" id="ARBA00023204"/>
    </source>
</evidence>
<evidence type="ECO:0000259" key="15">
    <source>
        <dbReference type="SMART" id="SM00478"/>
    </source>
</evidence>
<organism evidence="16 17">
    <name type="scientific">Tuber borchii</name>
    <name type="common">White truffle</name>
    <dbReference type="NCBI Taxonomy" id="42251"/>
    <lineage>
        <taxon>Eukaryota</taxon>
        <taxon>Fungi</taxon>
        <taxon>Dikarya</taxon>
        <taxon>Ascomycota</taxon>
        <taxon>Pezizomycotina</taxon>
        <taxon>Pezizomycetes</taxon>
        <taxon>Pezizales</taxon>
        <taxon>Tuberaceae</taxon>
        <taxon>Tuber</taxon>
    </lineage>
</organism>
<name>A0A2T6ZSK7_TUBBO</name>
<dbReference type="EMBL" id="NESQ01000118">
    <property type="protein sequence ID" value="PUU78480.1"/>
    <property type="molecule type" value="Genomic_DNA"/>
</dbReference>
<keyword evidence="2" id="KW-0004">4Fe-4S</keyword>
<evidence type="ECO:0000256" key="3">
    <source>
        <dbReference type="ARBA" id="ARBA00022723"/>
    </source>
</evidence>
<protein>
    <recommendedName>
        <fullName evidence="13">Endonuclease III homolog</fullName>
        <ecNumber evidence="13">3.2.2.-</ecNumber>
        <ecNumber evidence="13">4.2.99.18</ecNumber>
    </recommendedName>
    <alternativeName>
        <fullName evidence="13">Bifunctional DNA N-glycosylase/DNA-(apurinic or apyrimidinic site) lyase</fullName>
        <shortName evidence="13">DNA glycosylase/AP lyase</shortName>
    </alternativeName>
</protein>
<dbReference type="GO" id="GO:0003677">
    <property type="term" value="F:DNA binding"/>
    <property type="evidence" value="ECO:0007669"/>
    <property type="project" value="UniProtKB-UniRule"/>
</dbReference>
<dbReference type="InterPro" id="IPR030841">
    <property type="entry name" value="NTH1"/>
</dbReference>
<comment type="caution">
    <text evidence="13">Lacks conserved residue(s) required for the propagation of feature annotation.</text>
</comment>
<comment type="subcellular location">
    <subcellularLocation>
        <location evidence="13">Nucleus</location>
    </subcellularLocation>
    <subcellularLocation>
        <location evidence="13">Mitochondrion</location>
    </subcellularLocation>
</comment>
<dbReference type="SMART" id="SM00478">
    <property type="entry name" value="ENDO3c"/>
    <property type="match status" value="1"/>
</dbReference>
<dbReference type="EC" id="3.2.2.-" evidence="13"/>
<dbReference type="Gene3D" id="1.10.1670.10">
    <property type="entry name" value="Helix-hairpin-Helix base-excision DNA repair enzymes (C-terminal)"/>
    <property type="match status" value="1"/>
</dbReference>
<dbReference type="PANTHER" id="PTHR43286:SF1">
    <property type="entry name" value="ENDONUCLEASE III-LIKE PROTEIN 1"/>
    <property type="match status" value="1"/>
</dbReference>
<comment type="similarity">
    <text evidence="1 13">Belongs to the Nth/MutY family.</text>
</comment>
<reference evidence="16 17" key="1">
    <citation type="submission" date="2017-04" db="EMBL/GenBank/DDBJ databases">
        <title>Draft genome sequence of Tuber borchii Vittad., a whitish edible truffle.</title>
        <authorList>
            <consortium name="DOE Joint Genome Institute"/>
            <person name="Murat C."/>
            <person name="Kuo A."/>
            <person name="Barry K.W."/>
            <person name="Clum A."/>
            <person name="Dockter R.B."/>
            <person name="Fauchery L."/>
            <person name="Iotti M."/>
            <person name="Kohler A."/>
            <person name="Labutti K."/>
            <person name="Lindquist E.A."/>
            <person name="Lipzen A."/>
            <person name="Ohm R.A."/>
            <person name="Wang M."/>
            <person name="Grigoriev I.V."/>
            <person name="Zambonelli A."/>
            <person name="Martin F.M."/>
        </authorList>
    </citation>
    <scope>NUCLEOTIDE SEQUENCE [LARGE SCALE GENOMIC DNA]</scope>
    <source>
        <strain evidence="16 17">Tbo3840</strain>
    </source>
</reference>
<dbReference type="GO" id="GO:0000703">
    <property type="term" value="F:oxidized pyrimidine nucleobase lesion DNA N-glycosylase activity"/>
    <property type="evidence" value="ECO:0007669"/>
    <property type="project" value="UniProtKB-UniRule"/>
</dbReference>
<dbReference type="PROSITE" id="PS01155">
    <property type="entry name" value="ENDONUCLEASE_III_2"/>
    <property type="match status" value="1"/>
</dbReference>
<evidence type="ECO:0000256" key="4">
    <source>
        <dbReference type="ARBA" id="ARBA00022763"/>
    </source>
</evidence>
<dbReference type="InterPro" id="IPR023170">
    <property type="entry name" value="HhH_base_excis_C"/>
</dbReference>
<keyword evidence="13" id="KW-0496">Mitochondrion</keyword>
<dbReference type="GO" id="GO:0046872">
    <property type="term" value="F:metal ion binding"/>
    <property type="evidence" value="ECO:0007669"/>
    <property type="project" value="UniProtKB-KW"/>
</dbReference>
<proteinExistence type="inferred from homology"/>
<evidence type="ECO:0000256" key="13">
    <source>
        <dbReference type="HAMAP-Rule" id="MF_03183"/>
    </source>
</evidence>
<dbReference type="InterPro" id="IPR011257">
    <property type="entry name" value="DNA_glycosylase"/>
</dbReference>
<evidence type="ECO:0000256" key="11">
    <source>
        <dbReference type="ARBA" id="ARBA00023295"/>
    </source>
</evidence>
<evidence type="ECO:0000256" key="5">
    <source>
        <dbReference type="ARBA" id="ARBA00022801"/>
    </source>
</evidence>
<evidence type="ECO:0000313" key="17">
    <source>
        <dbReference type="Proteomes" id="UP000244722"/>
    </source>
</evidence>
<keyword evidence="11 13" id="KW-0326">Glycosidase</keyword>
<feature type="compositionally biased region" description="Low complexity" evidence="14">
    <location>
        <begin position="23"/>
        <end position="34"/>
    </location>
</feature>
<comment type="catalytic activity">
    <reaction evidence="12 13">
        <text>2'-deoxyribonucleotide-(2'-deoxyribose 5'-phosphate)-2'-deoxyribonucleotide-DNA = a 3'-end 2'-deoxyribonucleotide-(2,3-dehydro-2,3-deoxyribose 5'-phosphate)-DNA + a 5'-end 5'-phospho-2'-deoxyribonucleoside-DNA + H(+)</text>
        <dbReference type="Rhea" id="RHEA:66592"/>
        <dbReference type="Rhea" id="RHEA-COMP:13180"/>
        <dbReference type="Rhea" id="RHEA-COMP:16897"/>
        <dbReference type="Rhea" id="RHEA-COMP:17067"/>
        <dbReference type="ChEBI" id="CHEBI:15378"/>
        <dbReference type="ChEBI" id="CHEBI:136412"/>
        <dbReference type="ChEBI" id="CHEBI:157695"/>
        <dbReference type="ChEBI" id="CHEBI:167181"/>
        <dbReference type="EC" id="4.2.99.18"/>
    </reaction>
</comment>
<dbReference type="FunFam" id="1.10.1670.10:FF:000003">
    <property type="entry name" value="Endonuclease III homolog"/>
    <property type="match status" value="1"/>
</dbReference>
<dbReference type="AlphaFoldDB" id="A0A2T6ZSK7"/>
<feature type="domain" description="HhH-GPD" evidence="15">
    <location>
        <begin position="177"/>
        <end position="328"/>
    </location>
</feature>
<sequence length="427" mass="48404">MVRTRPTTMQTRAGVPMGDDDLSSGLSSPPSDLDNYSEEERQVKKEEDEEGENGPIVSRFFQPTSPGKNLGARKASKKLITLVKKEPTPELGDIVPALIKEEKKKNTRQRKPRVREIKDEEHVKIEAPENWEEMYEKLREMRKKVKAPVDTMGCERLGDQAATPKLRRFHTLISLMLSSQTKDTVNAVAMKDLREQLPGGLCLESILEVEPKRLDELIRIVGFHNRKTEYIKKAAVIIRDKHGGDIPDTFEGLTALPGVGPKMAHLCLSAAWNRTEGIGVDVHVHRICNLWGWVKTTTPEGTREALQAWLPRDRWREINFLLVGFGQTICLPRGRKCGECALSDGLCRAAYIEPKKVKVKKEKRVISEDSDESFDDGNYPAPKRPVRPKRRRVKVEVKEEAEVEDEDGLVADIEDAVPNLATFRYKR</sequence>
<keyword evidence="3" id="KW-0479">Metal-binding</keyword>
<dbReference type="EC" id="4.2.99.18" evidence="13"/>
<dbReference type="Gene3D" id="1.10.340.30">
    <property type="entry name" value="Hypothetical protein, domain 2"/>
    <property type="match status" value="1"/>
</dbReference>
<dbReference type="OrthoDB" id="2099276at2759"/>
<dbReference type="InterPro" id="IPR003265">
    <property type="entry name" value="HhH-GPD_domain"/>
</dbReference>
<comment type="function">
    <text evidence="13">Bifunctional DNA N-glycosylase with associated apurinic/apyrimidinic (AP) lyase function that catalyzes the first step in base excision repair (BER), the primary repair pathway for the repair of oxidative DNA damage. The DNA N-glycosylase activity releases the damaged DNA base from DNA by cleaving the N-glycosidic bond, leaving an AP site. The AP lyase activity cleaves the phosphodiester bond 3' to the AP site by a beta-elimination. Primarily recognizes and repairs oxidative base damage of pyrimidines.</text>
</comment>
<dbReference type="GO" id="GO:0006289">
    <property type="term" value="P:nucleotide-excision repair"/>
    <property type="evidence" value="ECO:0007669"/>
    <property type="project" value="TreeGrafter"/>
</dbReference>
<keyword evidence="4 13" id="KW-0227">DNA damage</keyword>
<dbReference type="GO" id="GO:0140078">
    <property type="term" value="F:class I DNA-(apurinic or apyrimidinic site) endonuclease activity"/>
    <property type="evidence" value="ECO:0007669"/>
    <property type="project" value="UniProtKB-EC"/>
</dbReference>
<dbReference type="PANTHER" id="PTHR43286">
    <property type="entry name" value="ENDONUCLEASE III-LIKE PROTEIN 1"/>
    <property type="match status" value="1"/>
</dbReference>
<dbReference type="GO" id="GO:0006285">
    <property type="term" value="P:base-excision repair, AP site formation"/>
    <property type="evidence" value="ECO:0007669"/>
    <property type="project" value="UniProtKB-UniRule"/>
</dbReference>
<evidence type="ECO:0000256" key="6">
    <source>
        <dbReference type="ARBA" id="ARBA00022946"/>
    </source>
</evidence>
<dbReference type="STRING" id="42251.A0A2T6ZSK7"/>
<feature type="region of interest" description="Disordered" evidence="14">
    <location>
        <begin position="1"/>
        <end position="72"/>
    </location>
</feature>
<dbReference type="FunFam" id="1.10.340.30:FF:000005">
    <property type="entry name" value="Endonuclease III-like protein 1"/>
    <property type="match status" value="1"/>
</dbReference>
<keyword evidence="7" id="KW-0408">Iron</keyword>
<dbReference type="Pfam" id="PF00633">
    <property type="entry name" value="HHH"/>
    <property type="match status" value="1"/>
</dbReference>
<dbReference type="Pfam" id="PF00730">
    <property type="entry name" value="HhH-GPD"/>
    <property type="match status" value="1"/>
</dbReference>
<evidence type="ECO:0000256" key="1">
    <source>
        <dbReference type="ARBA" id="ARBA00008343"/>
    </source>
</evidence>
<evidence type="ECO:0000256" key="7">
    <source>
        <dbReference type="ARBA" id="ARBA00023004"/>
    </source>
</evidence>
<feature type="compositionally biased region" description="Polar residues" evidence="14">
    <location>
        <begin position="1"/>
        <end position="11"/>
    </location>
</feature>
<dbReference type="InterPro" id="IPR000445">
    <property type="entry name" value="HhH_motif"/>
</dbReference>
<keyword evidence="13" id="KW-0539">Nucleus</keyword>
<evidence type="ECO:0000256" key="8">
    <source>
        <dbReference type="ARBA" id="ARBA00023014"/>
    </source>
</evidence>
<comment type="caution">
    <text evidence="16">The sequence shown here is derived from an EMBL/GenBank/DDBJ whole genome shotgun (WGS) entry which is preliminary data.</text>
</comment>
<evidence type="ECO:0000256" key="12">
    <source>
        <dbReference type="ARBA" id="ARBA00044632"/>
    </source>
</evidence>